<comment type="function">
    <text evidence="9">May play the central regulatory role in sporulation. It may be an element of the effector pathway responsible for the activation of sporulation genes in response to nutritional stress. Spo0A may act in concert with spo0H (a sigma factor) to control the expression of some genes that are critical to the sporulation process.</text>
</comment>
<dbReference type="SUPFAM" id="SSF46689">
    <property type="entry name" value="Homeodomain-like"/>
    <property type="match status" value="2"/>
</dbReference>
<gene>
    <name evidence="13" type="ORF">V6984_01200</name>
</gene>
<dbReference type="SMART" id="SM00448">
    <property type="entry name" value="REC"/>
    <property type="match status" value="1"/>
</dbReference>
<dbReference type="Gene3D" id="1.10.10.60">
    <property type="entry name" value="Homeodomain-like"/>
    <property type="match status" value="2"/>
</dbReference>
<keyword evidence="7" id="KW-0238">DNA-binding</keyword>
<comment type="subcellular location">
    <subcellularLocation>
        <location evidence="1">Cytoplasm</location>
    </subcellularLocation>
</comment>
<keyword evidence="5" id="KW-0902">Two-component regulatory system</keyword>
<sequence>MGIKLLVVDDEDNIRNGISNYIRLHSDRIDRIYTACNGQEAIDLILRYRPELMLLDVQMPGKDGLEVMKEVDALELLPVTIILSGYDEFRYAQTALKYGVKEYVLKPCRSTEILRLVNEAVDSVIGKEKKESVREDVTDNHLVNRAVEYIKEHYNENLTLAGVANQVDITASYLSALFSSSMDCCFVDYLNGIRVEHACFYLKQNRLKIYEIAFKVGFHDEKYFSKVFKRVKGMSPARFRKEGEAEEIM</sequence>
<dbReference type="PANTHER" id="PTHR42713:SF3">
    <property type="entry name" value="TRANSCRIPTIONAL REGULATORY PROTEIN HPTR"/>
    <property type="match status" value="1"/>
</dbReference>
<evidence type="ECO:0000256" key="4">
    <source>
        <dbReference type="ARBA" id="ARBA00022553"/>
    </source>
</evidence>
<keyword evidence="8" id="KW-0804">Transcription</keyword>
<keyword evidence="14" id="KW-1185">Reference proteome</keyword>
<dbReference type="Pfam" id="PF12833">
    <property type="entry name" value="HTH_18"/>
    <property type="match status" value="1"/>
</dbReference>
<evidence type="ECO:0000256" key="2">
    <source>
        <dbReference type="ARBA" id="ARBA00018672"/>
    </source>
</evidence>
<evidence type="ECO:0000256" key="10">
    <source>
        <dbReference type="PROSITE-ProRule" id="PRU00169"/>
    </source>
</evidence>
<dbReference type="SUPFAM" id="SSF52172">
    <property type="entry name" value="CheY-like"/>
    <property type="match status" value="1"/>
</dbReference>
<dbReference type="InterPro" id="IPR001789">
    <property type="entry name" value="Sig_transdc_resp-reg_receiver"/>
</dbReference>
<dbReference type="PROSITE" id="PS01124">
    <property type="entry name" value="HTH_ARAC_FAMILY_2"/>
    <property type="match status" value="1"/>
</dbReference>
<keyword evidence="6" id="KW-0805">Transcription regulation</keyword>
<dbReference type="InterPro" id="IPR018062">
    <property type="entry name" value="HTH_AraC-typ_CS"/>
</dbReference>
<accession>A0ABZ3EYG0</accession>
<dbReference type="Pfam" id="PF00072">
    <property type="entry name" value="Response_reg"/>
    <property type="match status" value="1"/>
</dbReference>
<keyword evidence="3" id="KW-0963">Cytoplasm</keyword>
<evidence type="ECO:0000256" key="8">
    <source>
        <dbReference type="ARBA" id="ARBA00023163"/>
    </source>
</evidence>
<keyword evidence="4 10" id="KW-0597">Phosphoprotein</keyword>
<dbReference type="EMBL" id="CP146256">
    <property type="protein sequence ID" value="XAH74413.1"/>
    <property type="molecule type" value="Genomic_DNA"/>
</dbReference>
<dbReference type="PROSITE" id="PS00041">
    <property type="entry name" value="HTH_ARAC_FAMILY_1"/>
    <property type="match status" value="1"/>
</dbReference>
<evidence type="ECO:0000256" key="7">
    <source>
        <dbReference type="ARBA" id="ARBA00023125"/>
    </source>
</evidence>
<dbReference type="InterPro" id="IPR011006">
    <property type="entry name" value="CheY-like_superfamily"/>
</dbReference>
<dbReference type="Proteomes" id="UP001451571">
    <property type="component" value="Chromosome"/>
</dbReference>
<name>A0ABZ3EYG0_9FIRM</name>
<evidence type="ECO:0000259" key="11">
    <source>
        <dbReference type="PROSITE" id="PS01124"/>
    </source>
</evidence>
<feature type="domain" description="HTH araC/xylS-type" evidence="11">
    <location>
        <begin position="144"/>
        <end position="242"/>
    </location>
</feature>
<reference evidence="13 14" key="1">
    <citation type="submission" date="2024-02" db="EMBL/GenBank/DDBJ databases">
        <title>Bacterial strain from lacustrine sediment.</title>
        <authorList>
            <person name="Petit C."/>
            <person name="Fadhlaoui K."/>
        </authorList>
    </citation>
    <scope>NUCLEOTIDE SEQUENCE [LARGE SCALE GENOMIC DNA]</scope>
    <source>
        <strain evidence="13 14">IPX-CK</strain>
    </source>
</reference>
<dbReference type="PROSITE" id="PS50110">
    <property type="entry name" value="RESPONSE_REGULATORY"/>
    <property type="match status" value="1"/>
</dbReference>
<evidence type="ECO:0000256" key="1">
    <source>
        <dbReference type="ARBA" id="ARBA00004496"/>
    </source>
</evidence>
<evidence type="ECO:0000313" key="14">
    <source>
        <dbReference type="Proteomes" id="UP001451571"/>
    </source>
</evidence>
<dbReference type="InterPro" id="IPR018060">
    <property type="entry name" value="HTH_AraC"/>
</dbReference>
<evidence type="ECO:0000256" key="3">
    <source>
        <dbReference type="ARBA" id="ARBA00022490"/>
    </source>
</evidence>
<dbReference type="SMART" id="SM00342">
    <property type="entry name" value="HTH_ARAC"/>
    <property type="match status" value="1"/>
</dbReference>
<feature type="modified residue" description="4-aspartylphosphate" evidence="10">
    <location>
        <position position="56"/>
    </location>
</feature>
<evidence type="ECO:0000313" key="13">
    <source>
        <dbReference type="EMBL" id="XAH74413.1"/>
    </source>
</evidence>
<dbReference type="PRINTS" id="PR00032">
    <property type="entry name" value="HTHARAC"/>
</dbReference>
<evidence type="ECO:0000256" key="5">
    <source>
        <dbReference type="ARBA" id="ARBA00023012"/>
    </source>
</evidence>
<dbReference type="InterPro" id="IPR020449">
    <property type="entry name" value="Tscrpt_reg_AraC-type_HTH"/>
</dbReference>
<evidence type="ECO:0000256" key="9">
    <source>
        <dbReference type="ARBA" id="ARBA00024867"/>
    </source>
</evidence>
<organism evidence="13 14">
    <name type="scientific">Kineothrix sedimenti</name>
    <dbReference type="NCBI Taxonomy" id="3123317"/>
    <lineage>
        <taxon>Bacteria</taxon>
        <taxon>Bacillati</taxon>
        <taxon>Bacillota</taxon>
        <taxon>Clostridia</taxon>
        <taxon>Lachnospirales</taxon>
        <taxon>Lachnospiraceae</taxon>
        <taxon>Kineothrix</taxon>
    </lineage>
</organism>
<dbReference type="RefSeq" id="WP_342758005.1">
    <property type="nucleotide sequence ID" value="NZ_CP146256.1"/>
</dbReference>
<dbReference type="PANTHER" id="PTHR42713">
    <property type="entry name" value="HISTIDINE KINASE-RELATED"/>
    <property type="match status" value="1"/>
</dbReference>
<proteinExistence type="predicted"/>
<evidence type="ECO:0000259" key="12">
    <source>
        <dbReference type="PROSITE" id="PS50110"/>
    </source>
</evidence>
<feature type="domain" description="Response regulatory" evidence="12">
    <location>
        <begin position="4"/>
        <end position="121"/>
    </location>
</feature>
<dbReference type="InterPro" id="IPR009057">
    <property type="entry name" value="Homeodomain-like_sf"/>
</dbReference>
<dbReference type="InterPro" id="IPR051552">
    <property type="entry name" value="HptR"/>
</dbReference>
<dbReference type="CDD" id="cd17536">
    <property type="entry name" value="REC_YesN-like"/>
    <property type="match status" value="1"/>
</dbReference>
<evidence type="ECO:0000256" key="6">
    <source>
        <dbReference type="ARBA" id="ARBA00023015"/>
    </source>
</evidence>
<dbReference type="Gene3D" id="3.40.50.2300">
    <property type="match status" value="1"/>
</dbReference>
<protein>
    <recommendedName>
        <fullName evidence="2">Stage 0 sporulation protein A homolog</fullName>
    </recommendedName>
</protein>